<keyword evidence="5" id="KW-1185">Reference proteome</keyword>
<comment type="caution">
    <text evidence="4">The sequence shown here is derived from an EMBL/GenBank/DDBJ whole genome shotgun (WGS) entry which is preliminary data.</text>
</comment>
<dbReference type="InterPro" id="IPR002347">
    <property type="entry name" value="SDR_fam"/>
</dbReference>
<organism evidence="4 5">
    <name type="scientific">Discina gigas</name>
    <dbReference type="NCBI Taxonomy" id="1032678"/>
    <lineage>
        <taxon>Eukaryota</taxon>
        <taxon>Fungi</taxon>
        <taxon>Dikarya</taxon>
        <taxon>Ascomycota</taxon>
        <taxon>Pezizomycotina</taxon>
        <taxon>Pezizomycetes</taxon>
        <taxon>Pezizales</taxon>
        <taxon>Discinaceae</taxon>
        <taxon>Discina</taxon>
    </lineage>
</organism>
<dbReference type="InterPro" id="IPR036291">
    <property type="entry name" value="NAD(P)-bd_dom_sf"/>
</dbReference>
<evidence type="ECO:0000256" key="2">
    <source>
        <dbReference type="ARBA" id="ARBA00022857"/>
    </source>
</evidence>
<evidence type="ECO:0000313" key="4">
    <source>
        <dbReference type="EMBL" id="KAL0636726.1"/>
    </source>
</evidence>
<dbReference type="PANTHER" id="PTHR24320">
    <property type="entry name" value="RETINOL DEHYDROGENASE"/>
    <property type="match status" value="1"/>
</dbReference>
<dbReference type="Pfam" id="PF00106">
    <property type="entry name" value="adh_short"/>
    <property type="match status" value="1"/>
</dbReference>
<evidence type="ECO:0000256" key="3">
    <source>
        <dbReference type="ARBA" id="ARBA00023002"/>
    </source>
</evidence>
<protein>
    <recommendedName>
        <fullName evidence="6">NAD(P)-binding protein</fullName>
    </recommendedName>
</protein>
<dbReference type="PRINTS" id="PR00081">
    <property type="entry name" value="GDHRDH"/>
</dbReference>
<keyword evidence="2" id="KW-0521">NADP</keyword>
<reference evidence="4 5" key="1">
    <citation type="submission" date="2024-02" db="EMBL/GenBank/DDBJ databases">
        <title>Discinaceae phylogenomics.</title>
        <authorList>
            <person name="Dirks A.C."/>
            <person name="James T.Y."/>
        </authorList>
    </citation>
    <scope>NUCLEOTIDE SEQUENCE [LARGE SCALE GENOMIC DNA]</scope>
    <source>
        <strain evidence="4 5">ACD0624</strain>
    </source>
</reference>
<evidence type="ECO:0008006" key="6">
    <source>
        <dbReference type="Google" id="ProtNLM"/>
    </source>
</evidence>
<comment type="similarity">
    <text evidence="1">Belongs to the short-chain dehydrogenases/reductases (SDR) family.</text>
</comment>
<name>A0ABR3GLC4_9PEZI</name>
<dbReference type="Proteomes" id="UP001447188">
    <property type="component" value="Unassembled WGS sequence"/>
</dbReference>
<dbReference type="SUPFAM" id="SSF51735">
    <property type="entry name" value="NAD(P)-binding Rossmann-fold domains"/>
    <property type="match status" value="1"/>
</dbReference>
<evidence type="ECO:0000313" key="5">
    <source>
        <dbReference type="Proteomes" id="UP001447188"/>
    </source>
</evidence>
<proteinExistence type="inferred from homology"/>
<dbReference type="Gene3D" id="3.40.50.720">
    <property type="entry name" value="NAD(P)-binding Rossmann-like Domain"/>
    <property type="match status" value="1"/>
</dbReference>
<gene>
    <name evidence="4" type="ORF">Q9L58_004334</name>
</gene>
<accession>A0ABR3GLC4</accession>
<dbReference type="PANTHER" id="PTHR24320:SF282">
    <property type="entry name" value="WW DOMAIN-CONTAINING OXIDOREDUCTASE"/>
    <property type="match status" value="1"/>
</dbReference>
<dbReference type="EMBL" id="JBBBZM010000045">
    <property type="protein sequence ID" value="KAL0636726.1"/>
    <property type="molecule type" value="Genomic_DNA"/>
</dbReference>
<evidence type="ECO:0000256" key="1">
    <source>
        <dbReference type="ARBA" id="ARBA00006484"/>
    </source>
</evidence>
<keyword evidence="3" id="KW-0560">Oxidoreductase</keyword>
<sequence length="341" mass="36971">MTTSFKIDDVPDLTGKVAIVTGATSGIGVETAYLLARRNCTVYIAARNQHKAEEVISALQKRLFPATHGVGEIAFHHLDLLDIKATHASAQKFLAQHDRLDIIIANAGTAFDPIDELSVDGYDVTFHTNHLGHFTFVTALLPLLEKTAQVNGGDARVVVTSSLAYHFVASEGIDFDTIGTKREGDGQSILDMKATGKRYGRSKMANILFAQELDRRLKERGVEGVRVNACHPGAIGDTGLGGTSKFGIPHAIGNIAHRAMGLVSFSPQEGAMTQIYLATHNAVKSEDIRGMFYAPVMTWFMRYDYSAVLDVSSALKHGDAEKLWEWSENAVRKSLAGGLEG</sequence>